<evidence type="ECO:0000313" key="3">
    <source>
        <dbReference type="Proteomes" id="UP000443353"/>
    </source>
</evidence>
<name>A0A7X3K8P2_9BURK</name>
<dbReference type="EMBL" id="WSES01000004">
    <property type="protein sequence ID" value="MVW61171.1"/>
    <property type="molecule type" value="Genomic_DNA"/>
</dbReference>
<dbReference type="Gene3D" id="3.30.70.100">
    <property type="match status" value="1"/>
</dbReference>
<dbReference type="SUPFAM" id="SSF54909">
    <property type="entry name" value="Dimeric alpha+beta barrel"/>
    <property type="match status" value="1"/>
</dbReference>
<proteinExistence type="predicted"/>
<dbReference type="InterPro" id="IPR011008">
    <property type="entry name" value="Dimeric_a/b-barrel"/>
</dbReference>
<protein>
    <submittedName>
        <fullName evidence="2">NIPSNAP family protein</fullName>
    </submittedName>
</protein>
<dbReference type="Pfam" id="PF07978">
    <property type="entry name" value="NIPSNAP"/>
    <property type="match status" value="1"/>
</dbReference>
<evidence type="ECO:0000259" key="1">
    <source>
        <dbReference type="Pfam" id="PF07978"/>
    </source>
</evidence>
<reference evidence="2 3" key="1">
    <citation type="submission" date="2019-12" db="EMBL/GenBank/DDBJ databases">
        <authorList>
            <person name="Li C."/>
            <person name="Zhao J."/>
        </authorList>
    </citation>
    <scope>NUCLEOTIDE SEQUENCE [LARGE SCALE GENOMIC DNA]</scope>
    <source>
        <strain evidence="2 3">NEAU-DD11</strain>
    </source>
</reference>
<gene>
    <name evidence="2" type="ORF">GPY61_14655</name>
</gene>
<organism evidence="2 3">
    <name type="scientific">Massilia cellulosiltytica</name>
    <dbReference type="NCBI Taxonomy" id="2683234"/>
    <lineage>
        <taxon>Bacteria</taxon>
        <taxon>Pseudomonadati</taxon>
        <taxon>Pseudomonadota</taxon>
        <taxon>Betaproteobacteria</taxon>
        <taxon>Burkholderiales</taxon>
        <taxon>Oxalobacteraceae</taxon>
        <taxon>Telluria group</taxon>
        <taxon>Massilia</taxon>
    </lineage>
</organism>
<keyword evidence="3" id="KW-1185">Reference proteome</keyword>
<dbReference type="AlphaFoldDB" id="A0A7X3K8P2"/>
<comment type="caution">
    <text evidence="2">The sequence shown here is derived from an EMBL/GenBank/DDBJ whole genome shotgun (WGS) entry which is preliminary data.</text>
</comment>
<accession>A0A7X3K8P2</accession>
<dbReference type="RefSeq" id="WP_056130200.1">
    <property type="nucleotide sequence ID" value="NZ_WSES01000004.1"/>
</dbReference>
<evidence type="ECO:0000313" key="2">
    <source>
        <dbReference type="EMBL" id="MVW61171.1"/>
    </source>
</evidence>
<feature type="domain" description="NIPSNAP" evidence="1">
    <location>
        <begin position="9"/>
        <end position="104"/>
    </location>
</feature>
<sequence>MPPTHPQVVELRQYTLRPQQRDALIELFDREFVESQEAEGMGVMGQFRDLGDPDRFVWLRGFADMPSRARGLQGFYGGPVWAAHRDAANATMIDSDDVLLLRPAWHGAGLAHDPARRAGGAGGLVAVTVFTLNDAASPALLDVCRERMASVLQSDGALAQGWYVTEPSPNNFPRLPVREGEHVLVSVAVFKEPIGRHVTPALSQWLKQPPHSMKLAPTARSAIHA</sequence>
<dbReference type="Proteomes" id="UP000443353">
    <property type="component" value="Unassembled WGS sequence"/>
</dbReference>
<dbReference type="InterPro" id="IPR012577">
    <property type="entry name" value="NIPSNAP"/>
</dbReference>